<dbReference type="InterPro" id="IPR036412">
    <property type="entry name" value="HAD-like_sf"/>
</dbReference>
<evidence type="ECO:0000256" key="2">
    <source>
        <dbReference type="ARBA" id="ARBA00022842"/>
    </source>
</evidence>
<dbReference type="InterPro" id="IPR050155">
    <property type="entry name" value="HAD-like_hydrolase_sf"/>
</dbReference>
<dbReference type="GO" id="GO:0016787">
    <property type="term" value="F:hydrolase activity"/>
    <property type="evidence" value="ECO:0007669"/>
    <property type="project" value="UniProtKB-KW"/>
</dbReference>
<accession>A0ABV6GII9</accession>
<proteinExistence type="predicted"/>
<evidence type="ECO:0000313" key="3">
    <source>
        <dbReference type="EMBL" id="MFC0273340.1"/>
    </source>
</evidence>
<keyword evidence="1 3" id="KW-0378">Hydrolase</keyword>
<dbReference type="InterPro" id="IPR023214">
    <property type="entry name" value="HAD_sf"/>
</dbReference>
<dbReference type="EC" id="3.-.-.-" evidence="3"/>
<keyword evidence="4" id="KW-1185">Reference proteome</keyword>
<keyword evidence="2" id="KW-0460">Magnesium</keyword>
<dbReference type="EMBL" id="JBHLVO010000019">
    <property type="protein sequence ID" value="MFC0273340.1"/>
    <property type="molecule type" value="Genomic_DNA"/>
</dbReference>
<organism evidence="3 4">
    <name type="scientific">Metabacillus herbersteinensis</name>
    <dbReference type="NCBI Taxonomy" id="283816"/>
    <lineage>
        <taxon>Bacteria</taxon>
        <taxon>Bacillati</taxon>
        <taxon>Bacillota</taxon>
        <taxon>Bacilli</taxon>
        <taxon>Bacillales</taxon>
        <taxon>Bacillaceae</taxon>
        <taxon>Metabacillus</taxon>
    </lineage>
</organism>
<protein>
    <submittedName>
        <fullName evidence="3">HAD family hydrolase</fullName>
        <ecNumber evidence="3">3.-.-.-</ecNumber>
    </submittedName>
</protein>
<name>A0ABV6GII9_9BACI</name>
<evidence type="ECO:0000313" key="4">
    <source>
        <dbReference type="Proteomes" id="UP001589854"/>
    </source>
</evidence>
<dbReference type="Gene3D" id="3.40.50.1000">
    <property type="entry name" value="HAD superfamily/HAD-like"/>
    <property type="match status" value="1"/>
</dbReference>
<reference evidence="3 4" key="1">
    <citation type="submission" date="2024-09" db="EMBL/GenBank/DDBJ databases">
        <authorList>
            <person name="Sun Q."/>
            <person name="Mori K."/>
        </authorList>
    </citation>
    <scope>NUCLEOTIDE SEQUENCE [LARGE SCALE GENOMIC DNA]</scope>
    <source>
        <strain evidence="3 4">CCM 7228</strain>
    </source>
</reference>
<dbReference type="Pfam" id="PF00702">
    <property type="entry name" value="Hydrolase"/>
    <property type="match status" value="1"/>
</dbReference>
<sequence length="256" mass="28840">MTTIKGILFDKDGTIMSFHSLWINIAIDLVTDLCEKMETPYLKRRLLAEIGIIDHRIMPDSILAAGTTKDMTLAFQAIFNQENKRIDEHVIWIEEQLYLLMHKHVSKIEPTTDVVSLFTSLKNKGIKLGIATADDQLSTSLCLKQLNAHHFFDFVGTSDIYKKKPDPHIFQQFCNKTQLTPEEVVVVGDNITDLVFALNAHARYGIGVLSGTSQKKDLEPYAHFIIPTIQDIIKPNGLLLWETESPIDQATCSDAS</sequence>
<dbReference type="RefSeq" id="WP_378936536.1">
    <property type="nucleotide sequence ID" value="NZ_JBHLVO010000019.1"/>
</dbReference>
<dbReference type="Proteomes" id="UP001589854">
    <property type="component" value="Unassembled WGS sequence"/>
</dbReference>
<dbReference type="SUPFAM" id="SSF56784">
    <property type="entry name" value="HAD-like"/>
    <property type="match status" value="1"/>
</dbReference>
<dbReference type="InterPro" id="IPR006439">
    <property type="entry name" value="HAD-SF_hydro_IA"/>
</dbReference>
<comment type="caution">
    <text evidence="3">The sequence shown here is derived from an EMBL/GenBank/DDBJ whole genome shotgun (WGS) entry which is preliminary data.</text>
</comment>
<dbReference type="PANTHER" id="PTHR43434">
    <property type="entry name" value="PHOSPHOGLYCOLATE PHOSPHATASE"/>
    <property type="match status" value="1"/>
</dbReference>
<dbReference type="SFLD" id="SFLDS00003">
    <property type="entry name" value="Haloacid_Dehalogenase"/>
    <property type="match status" value="1"/>
</dbReference>
<gene>
    <name evidence="3" type="ORF">ACFFIX_18205</name>
</gene>
<dbReference type="NCBIfam" id="TIGR01549">
    <property type="entry name" value="HAD-SF-IA-v1"/>
    <property type="match status" value="1"/>
</dbReference>
<dbReference type="PANTHER" id="PTHR43434:SF1">
    <property type="entry name" value="PHOSPHOGLYCOLATE PHOSPHATASE"/>
    <property type="match status" value="1"/>
</dbReference>
<evidence type="ECO:0000256" key="1">
    <source>
        <dbReference type="ARBA" id="ARBA00022801"/>
    </source>
</evidence>
<dbReference type="SFLD" id="SFLDG01129">
    <property type="entry name" value="C1.5:_HAD__Beta-PGM__Phosphata"/>
    <property type="match status" value="1"/>
</dbReference>